<keyword evidence="4" id="KW-1185">Reference proteome</keyword>
<gene>
    <name evidence="3" type="ORF">HHL09_20865</name>
</gene>
<dbReference type="Proteomes" id="UP000501812">
    <property type="component" value="Chromosome"/>
</dbReference>
<feature type="compositionally biased region" description="Pro residues" evidence="1">
    <location>
        <begin position="12"/>
        <end position="22"/>
    </location>
</feature>
<dbReference type="KEGG" id="luo:HHL09_20865"/>
<proteinExistence type="predicted"/>
<sequence>MKRPPSSKVPGVRPPSPGPAGPAPRRGGATRIVRAAKANTIGGVGALAFAAFVVGGVWYSIEARKPRVVVIRQDGGGAEGSEEQAKPLPQAEARDVFDFSKAPGNGPKGTPEAVESTPFGTRRPGSAMQADGTPGVAGKAGAATTQPENPAIAALKAETPLVLTGLDAGRDTATSRDQALLKTAMDSRGWDAYRALLERSLGAALPTLAGKEGRNRFDTLWSEPAFYQSFLRWQVLDRFTQADIKEISHDTYALEMLKWLLNNPKAMEEVLLTMKPEDDSAKVLVFLKDAWTANSDKFPKFFNLALACAVVFDRTVEIGEPLGGESSVNGLSRYLWYIEKDEKGKLTAPVHRSSARDLVWVVCAPVATSELEWAIDKVHMGRGSWGNAYGMVEYLMERAVKGLNPYEEYSLAEILKEGGICGDQSYFSVNTARAHGIPALTLAGETDLGGHAWAAIKTEANQWDTNVGRIGGVSKGEGGNVQIGGSISEQEIWLWNDRAHQSDVTTLSVYRHLWLSDLYAALGKFDDTFASASLANELGRSFPETWSRFYEVKEEKEQKDVYRQSADPVIVKAWKEFAADMRREFKDNPRMAALAARAEDEHVFPYSEEGEVGRAMNRERRRIVRNSGEQADLIATSLKREADIIKKRGDATATRDIGRLYDGALREYGGSITGFKMMAEDYYTATKGDSEASKKAVRDIELAFKRVVETGSKDWFRANTESGIYRMIVGYYRSIGDEGRAKLLEKRYERLLRLAERGAL</sequence>
<feature type="compositionally biased region" description="Low complexity" evidence="1">
    <location>
        <begin position="1"/>
        <end position="11"/>
    </location>
</feature>
<reference evidence="3 4" key="1">
    <citation type="submission" date="2020-04" db="EMBL/GenBank/DDBJ databases">
        <title>Luteolibacter sp. G-1-1-1 isolated from soil.</title>
        <authorList>
            <person name="Dahal R.H."/>
        </authorList>
    </citation>
    <scope>NUCLEOTIDE SEQUENCE [LARGE SCALE GENOMIC DNA]</scope>
    <source>
        <strain evidence="3 4">G-1-1-1</strain>
    </source>
</reference>
<keyword evidence="2" id="KW-1133">Transmembrane helix</keyword>
<evidence type="ECO:0000313" key="4">
    <source>
        <dbReference type="Proteomes" id="UP000501812"/>
    </source>
</evidence>
<evidence type="ECO:0008006" key="5">
    <source>
        <dbReference type="Google" id="ProtNLM"/>
    </source>
</evidence>
<name>A0A858RNF6_9BACT</name>
<evidence type="ECO:0000256" key="1">
    <source>
        <dbReference type="SAM" id="MobiDB-lite"/>
    </source>
</evidence>
<organism evidence="3 4">
    <name type="scientific">Luteolibacter luteus</name>
    <dbReference type="NCBI Taxonomy" id="2728835"/>
    <lineage>
        <taxon>Bacteria</taxon>
        <taxon>Pseudomonadati</taxon>
        <taxon>Verrucomicrobiota</taxon>
        <taxon>Verrucomicrobiia</taxon>
        <taxon>Verrucomicrobiales</taxon>
        <taxon>Verrucomicrobiaceae</taxon>
        <taxon>Luteolibacter</taxon>
    </lineage>
</organism>
<keyword evidence="2" id="KW-0472">Membrane</keyword>
<dbReference type="EMBL" id="CP051774">
    <property type="protein sequence ID" value="QJE98131.1"/>
    <property type="molecule type" value="Genomic_DNA"/>
</dbReference>
<evidence type="ECO:0000256" key="2">
    <source>
        <dbReference type="SAM" id="Phobius"/>
    </source>
</evidence>
<dbReference type="RefSeq" id="WP_169456590.1">
    <property type="nucleotide sequence ID" value="NZ_CP051774.1"/>
</dbReference>
<feature type="transmembrane region" description="Helical" evidence="2">
    <location>
        <begin position="41"/>
        <end position="61"/>
    </location>
</feature>
<evidence type="ECO:0000313" key="3">
    <source>
        <dbReference type="EMBL" id="QJE98131.1"/>
    </source>
</evidence>
<dbReference type="AlphaFoldDB" id="A0A858RNF6"/>
<keyword evidence="2" id="KW-0812">Transmembrane</keyword>
<accession>A0A858RNF6</accession>
<feature type="region of interest" description="Disordered" evidence="1">
    <location>
        <begin position="100"/>
        <end position="143"/>
    </location>
</feature>
<protein>
    <recommendedName>
        <fullName evidence="5">Transglutaminase-like domain-containing protein</fullName>
    </recommendedName>
</protein>
<feature type="region of interest" description="Disordered" evidence="1">
    <location>
        <begin position="1"/>
        <end position="29"/>
    </location>
</feature>